<evidence type="ECO:0000259" key="1">
    <source>
        <dbReference type="Pfam" id="PF02470"/>
    </source>
</evidence>
<proteinExistence type="predicted"/>
<dbReference type="InterPro" id="IPR003399">
    <property type="entry name" value="Mce/MlaD"/>
</dbReference>
<dbReference type="PANTHER" id="PTHR33371:SF4">
    <property type="entry name" value="INTERMEMBRANE PHOSPHOLIPID TRANSPORT SYSTEM BINDING PROTEIN MLAD"/>
    <property type="match status" value="1"/>
</dbReference>
<dbReference type="EMBL" id="KM105871">
    <property type="protein sequence ID" value="AIL92394.1"/>
    <property type="molecule type" value="Genomic_DNA"/>
</dbReference>
<accession>A0A088DHP8</accession>
<dbReference type="InterPro" id="IPR005693">
    <property type="entry name" value="Mce"/>
</dbReference>
<evidence type="ECO:0000313" key="2">
    <source>
        <dbReference type="EMBL" id="AIL92394.1"/>
    </source>
</evidence>
<protein>
    <recommendedName>
        <fullName evidence="1">Mce/MlaD domain-containing protein</fullName>
    </recommendedName>
</protein>
<organism evidence="2">
    <name type="scientific">Mycobacterium avium subsp. hominissuis</name>
    <dbReference type="NCBI Taxonomy" id="439334"/>
    <lineage>
        <taxon>Bacteria</taxon>
        <taxon>Bacillati</taxon>
        <taxon>Actinomycetota</taxon>
        <taxon>Actinomycetes</taxon>
        <taxon>Mycobacteriales</taxon>
        <taxon>Mycobacteriaceae</taxon>
        <taxon>Mycobacterium</taxon>
        <taxon>Mycobacterium avium complex (MAC)</taxon>
    </lineage>
</organism>
<dbReference type="AlphaFoldDB" id="A0A088DHP8"/>
<sequence>MSQQKRRTLTRPVILAVVLAAIAASAVVVVAFPGMHRRPLTVRAQFEDAVGLYAGNAVSVLGMQVGKVTSVVPKDGYVEVKLEINSGVAIPADVQAVTVSTSILTDRHVELTPAYRSGPTLKDGDVLSLPRTRTPVEFDRTLAMADKLSRSLGGNGHGQGPLRDLVGIGAQIASGSGHDIKAALDQLSAALRLSGDNGAATKQDVQAIANSLATLTQAATDNDTAIREFGSNIRQLTDIVADQNLGTGNAGAQLNQILAQATSLLDNNRNGLKTTLTDFQKLMQAVTDYRRELAETIDILPMLGTNIYNAVDQNAGAIRAHALLDKLFLNGQMTKEICNLAGIKDLGCNTGTINDYAPGFGANFFVDSMTGLLENMAGAGGPR</sequence>
<dbReference type="NCBIfam" id="TIGR00996">
    <property type="entry name" value="Mtu_fam_mce"/>
    <property type="match status" value="1"/>
</dbReference>
<feature type="domain" description="Mce/MlaD" evidence="1">
    <location>
        <begin position="39"/>
        <end position="113"/>
    </location>
</feature>
<name>A0A088DHP8_MYCAV</name>
<dbReference type="GO" id="GO:0005576">
    <property type="term" value="C:extracellular region"/>
    <property type="evidence" value="ECO:0007669"/>
    <property type="project" value="TreeGrafter"/>
</dbReference>
<dbReference type="RefSeq" id="WP_062892194.1">
    <property type="nucleotide sequence ID" value="NZ_LMVW01000120.1"/>
</dbReference>
<dbReference type="PANTHER" id="PTHR33371">
    <property type="entry name" value="INTERMEMBRANE PHOSPHOLIPID TRANSPORT SYSTEM BINDING PROTEIN MLAD-RELATED"/>
    <property type="match status" value="1"/>
</dbReference>
<dbReference type="Pfam" id="PF02470">
    <property type="entry name" value="MlaD"/>
    <property type="match status" value="1"/>
</dbReference>
<reference evidence="2" key="1">
    <citation type="journal article" date="2014" name="FEBS Lett.">
        <title>Identification and comparative analysis of a genomic island in Mycobacterium avium subsp. hominissuis.</title>
        <authorList>
            <person name="Lahiri A."/>
            <person name="Sanchini A."/>
            <person name="Semmler T."/>
            <person name="Schafer H."/>
            <person name="Lewin A."/>
        </authorList>
    </citation>
    <scope>NUCLEOTIDE SEQUENCE</scope>
    <source>
        <strain evidence="2">2721</strain>
    </source>
</reference>
<dbReference type="InterPro" id="IPR052336">
    <property type="entry name" value="MlaD_Phospholipid_Transporter"/>
</dbReference>